<sequence length="36" mass="3971">VCVCVCCMMFILAVWNKRTFCLHVTSGNALSFSQTG</sequence>
<protein>
    <submittedName>
        <fullName evidence="2">UDP-GlcNAc:betaGal beta-1,3-N-acetylglucosaminyltransferase 2b</fullName>
    </submittedName>
</protein>
<feature type="chain" id="PRO_5008368324" evidence="1">
    <location>
        <begin position="22"/>
        <end position="36"/>
    </location>
</feature>
<proteinExistence type="predicted"/>
<gene>
    <name evidence="2" type="primary">B3GNT2B</name>
</gene>
<evidence type="ECO:0000256" key="1">
    <source>
        <dbReference type="SAM" id="SignalP"/>
    </source>
</evidence>
<name>A0A1A8DAQ7_NOTKA</name>
<reference evidence="2" key="2">
    <citation type="submission" date="2016-06" db="EMBL/GenBank/DDBJ databases">
        <title>The genome of a short-lived fish provides insights into sex chromosome evolution and the genetic control of aging.</title>
        <authorList>
            <person name="Reichwald K."/>
            <person name="Felder M."/>
            <person name="Petzold A."/>
            <person name="Koch P."/>
            <person name="Groth M."/>
            <person name="Platzer M."/>
        </authorList>
    </citation>
    <scope>NUCLEOTIDE SEQUENCE</scope>
    <source>
        <tissue evidence="2">Brain</tissue>
    </source>
</reference>
<keyword evidence="2" id="KW-0328">Glycosyltransferase</keyword>
<evidence type="ECO:0000313" key="2">
    <source>
        <dbReference type="EMBL" id="SBQ29994.1"/>
    </source>
</evidence>
<dbReference type="GO" id="GO:0016757">
    <property type="term" value="F:glycosyltransferase activity"/>
    <property type="evidence" value="ECO:0007669"/>
    <property type="project" value="UniProtKB-KW"/>
</dbReference>
<reference evidence="2" key="1">
    <citation type="submission" date="2016-05" db="EMBL/GenBank/DDBJ databases">
        <authorList>
            <person name="Lavstsen T."/>
            <person name="Jespersen J.S."/>
        </authorList>
    </citation>
    <scope>NUCLEOTIDE SEQUENCE</scope>
    <source>
        <tissue evidence="2">Brain</tissue>
    </source>
</reference>
<feature type="signal peptide" evidence="1">
    <location>
        <begin position="1"/>
        <end position="21"/>
    </location>
</feature>
<organism evidence="2">
    <name type="scientific">Nothobranchius kadleci</name>
    <name type="common">African annual killifish</name>
    <dbReference type="NCBI Taxonomy" id="1051664"/>
    <lineage>
        <taxon>Eukaryota</taxon>
        <taxon>Metazoa</taxon>
        <taxon>Chordata</taxon>
        <taxon>Craniata</taxon>
        <taxon>Vertebrata</taxon>
        <taxon>Euteleostomi</taxon>
        <taxon>Actinopterygii</taxon>
        <taxon>Neopterygii</taxon>
        <taxon>Teleostei</taxon>
        <taxon>Neoteleostei</taxon>
        <taxon>Acanthomorphata</taxon>
        <taxon>Ovalentaria</taxon>
        <taxon>Atherinomorphae</taxon>
        <taxon>Cyprinodontiformes</taxon>
        <taxon>Nothobranchiidae</taxon>
        <taxon>Nothobranchius</taxon>
    </lineage>
</organism>
<dbReference type="EMBL" id="HAEA01001514">
    <property type="protein sequence ID" value="SBQ29994.1"/>
    <property type="molecule type" value="Transcribed_RNA"/>
</dbReference>
<feature type="non-terminal residue" evidence="2">
    <location>
        <position position="1"/>
    </location>
</feature>
<keyword evidence="2" id="KW-0808">Transferase</keyword>
<accession>A0A1A8DAQ7</accession>
<dbReference type="AlphaFoldDB" id="A0A1A8DAQ7"/>
<feature type="non-terminal residue" evidence="2">
    <location>
        <position position="36"/>
    </location>
</feature>
<keyword evidence="1" id="KW-0732">Signal</keyword>